<evidence type="ECO:0000313" key="5">
    <source>
        <dbReference type="Proteomes" id="UP000799324"/>
    </source>
</evidence>
<protein>
    <recommendedName>
        <fullName evidence="3">Putative 5'-nucleotidase C-terminal domain-containing protein</fullName>
    </recommendedName>
</protein>
<feature type="chain" id="PRO_5025673755" description="Putative 5'-nucleotidase C-terminal domain-containing protein" evidence="2">
    <location>
        <begin position="19"/>
        <end position="682"/>
    </location>
</feature>
<evidence type="ECO:0000313" key="4">
    <source>
        <dbReference type="EMBL" id="KAF2649733.1"/>
    </source>
</evidence>
<dbReference type="InterPro" id="IPR036907">
    <property type="entry name" value="5'-Nucleotdase_C_sf"/>
</dbReference>
<dbReference type="PIRSF" id="PIRSF017316">
    <property type="entry name" value="Pesterase_C1039"/>
    <property type="match status" value="1"/>
</dbReference>
<evidence type="ECO:0000256" key="1">
    <source>
        <dbReference type="SAM" id="MobiDB-lite"/>
    </source>
</evidence>
<feature type="compositionally biased region" description="Polar residues" evidence="1">
    <location>
        <begin position="562"/>
        <end position="572"/>
    </location>
</feature>
<dbReference type="AlphaFoldDB" id="A0A6A6ST34"/>
<dbReference type="Proteomes" id="UP000799324">
    <property type="component" value="Unassembled WGS sequence"/>
</dbReference>
<feature type="region of interest" description="Disordered" evidence="1">
    <location>
        <begin position="558"/>
        <end position="587"/>
    </location>
</feature>
<dbReference type="GO" id="GO:0016787">
    <property type="term" value="F:hydrolase activity"/>
    <property type="evidence" value="ECO:0007669"/>
    <property type="project" value="InterPro"/>
</dbReference>
<dbReference type="Gene3D" id="3.60.21.10">
    <property type="match status" value="1"/>
</dbReference>
<name>A0A6A6ST34_9PLEO</name>
<gene>
    <name evidence="4" type="ORF">K491DRAFT_697872</name>
</gene>
<organism evidence="4 5">
    <name type="scientific">Lophiostoma macrostomum CBS 122681</name>
    <dbReference type="NCBI Taxonomy" id="1314788"/>
    <lineage>
        <taxon>Eukaryota</taxon>
        <taxon>Fungi</taxon>
        <taxon>Dikarya</taxon>
        <taxon>Ascomycota</taxon>
        <taxon>Pezizomycotina</taxon>
        <taxon>Dothideomycetes</taxon>
        <taxon>Pleosporomycetidae</taxon>
        <taxon>Pleosporales</taxon>
        <taxon>Lophiostomataceae</taxon>
        <taxon>Lophiostoma</taxon>
    </lineage>
</organism>
<dbReference type="OrthoDB" id="7722975at2759"/>
<dbReference type="CDD" id="cd07407">
    <property type="entry name" value="MPP_YHR202W_N"/>
    <property type="match status" value="1"/>
</dbReference>
<dbReference type="PANTHER" id="PTHR11575:SF22">
    <property type="entry name" value="ADL392WP"/>
    <property type="match status" value="1"/>
</dbReference>
<dbReference type="Gene3D" id="3.90.780.10">
    <property type="entry name" value="5'-Nucleotidase, C-terminal domain"/>
    <property type="match status" value="2"/>
</dbReference>
<sequence length="682" mass="74704">MRASHLLALAAATGASWACEGDHSCYGPQHDVVLTRNVRRMQPDAQNATTGPKGPLEWGQINFLHTTDTHGWLEGHIKEQNYGADWGDYVSFTKHMKKNAKDLGVDLLLVDTGDLHDGAGLSDATTPNGNVSNAIFENVDYDLLTIGNHELYVTEIAYETFTNFSKVYGDRYLTSNVQIINPATGEYEYIGAKYRYFTTEQGLRIMSFGVLFDFTGNSNVSKVIKAADLVQESWFKAAINYTEPIDLFVVIGHNPVRTNVSSSTFGTVVSAIRKIKPDVPIQGFGGHTHIRDFVVYDNKATALESGRYCETLGWLALSGVPSSNYTTDTNPKGVPNPTRSAIPPASTGTASAGIPSSTTPSTLRYARRYLDWNRPTFAYHAVGSQPYTSTFDTSTGLSVTSEITAERAKLNLTALYGCAPRTYCQYCKPFLSDGNIFQLLQTALATVVVNESRADNPRLIIINTGSVRFDLAQGPFTYDDSFIVSPFTDAFQYLADVPYDQASKVLDILNAGPFQKKKRDLSTSDFDFAPMLADRDICLDPPLTHSYEGLHHRSVPKGSLVRRQSTAPSPGYTTTDDFGTDGDDTIHSKIPNFSQPNDLQANASFPTDGSEPETVDLVFLDFIADYIIDALNSVAVGGNFSEDEVAYYLDKSFTTNSYLPAYAKIAWQENVPDCPVGNGIGT</sequence>
<dbReference type="EMBL" id="MU004481">
    <property type="protein sequence ID" value="KAF2649733.1"/>
    <property type="molecule type" value="Genomic_DNA"/>
</dbReference>
<proteinExistence type="predicted"/>
<dbReference type="SUPFAM" id="SSF56300">
    <property type="entry name" value="Metallo-dependent phosphatases"/>
    <property type="match status" value="1"/>
</dbReference>
<dbReference type="PANTHER" id="PTHR11575">
    <property type="entry name" value="5'-NUCLEOTIDASE-RELATED"/>
    <property type="match status" value="1"/>
</dbReference>
<dbReference type="InterPro" id="IPR006179">
    <property type="entry name" value="5_nucleotidase/apyrase"/>
</dbReference>
<dbReference type="InterPro" id="IPR029052">
    <property type="entry name" value="Metallo-depent_PP-like"/>
</dbReference>
<dbReference type="SUPFAM" id="SSF55816">
    <property type="entry name" value="5'-nucleotidase (syn. UDP-sugar hydrolase), C-terminal domain"/>
    <property type="match status" value="1"/>
</dbReference>
<dbReference type="GO" id="GO:0009166">
    <property type="term" value="P:nucleotide catabolic process"/>
    <property type="evidence" value="ECO:0007669"/>
    <property type="project" value="InterPro"/>
</dbReference>
<feature type="signal peptide" evidence="2">
    <location>
        <begin position="1"/>
        <end position="18"/>
    </location>
</feature>
<keyword evidence="2" id="KW-0732">Signal</keyword>
<feature type="domain" description="Putative 5'-nucleotidase C-terminal" evidence="3">
    <location>
        <begin position="422"/>
        <end position="628"/>
    </location>
</feature>
<feature type="region of interest" description="Disordered" evidence="1">
    <location>
        <begin position="326"/>
        <end position="359"/>
    </location>
</feature>
<dbReference type="InterPro" id="IPR041823">
    <property type="entry name" value="YHR202W_N"/>
</dbReference>
<dbReference type="GO" id="GO:0005829">
    <property type="term" value="C:cytosol"/>
    <property type="evidence" value="ECO:0007669"/>
    <property type="project" value="TreeGrafter"/>
</dbReference>
<keyword evidence="5" id="KW-1185">Reference proteome</keyword>
<dbReference type="InterPro" id="IPR053828">
    <property type="entry name" value="Nucleosidase_C"/>
</dbReference>
<dbReference type="InterPro" id="IPR014485">
    <property type="entry name" value="Pesterase_C1039"/>
</dbReference>
<accession>A0A6A6ST34</accession>
<evidence type="ECO:0000259" key="3">
    <source>
        <dbReference type="Pfam" id="PF21953"/>
    </source>
</evidence>
<reference evidence="4" key="1">
    <citation type="journal article" date="2020" name="Stud. Mycol.">
        <title>101 Dothideomycetes genomes: a test case for predicting lifestyles and emergence of pathogens.</title>
        <authorList>
            <person name="Haridas S."/>
            <person name="Albert R."/>
            <person name="Binder M."/>
            <person name="Bloem J."/>
            <person name="Labutti K."/>
            <person name="Salamov A."/>
            <person name="Andreopoulos B."/>
            <person name="Baker S."/>
            <person name="Barry K."/>
            <person name="Bills G."/>
            <person name="Bluhm B."/>
            <person name="Cannon C."/>
            <person name="Castanera R."/>
            <person name="Culley D."/>
            <person name="Daum C."/>
            <person name="Ezra D."/>
            <person name="Gonzalez J."/>
            <person name="Henrissat B."/>
            <person name="Kuo A."/>
            <person name="Liang C."/>
            <person name="Lipzen A."/>
            <person name="Lutzoni F."/>
            <person name="Magnuson J."/>
            <person name="Mondo S."/>
            <person name="Nolan M."/>
            <person name="Ohm R."/>
            <person name="Pangilinan J."/>
            <person name="Park H.-J."/>
            <person name="Ramirez L."/>
            <person name="Alfaro M."/>
            <person name="Sun H."/>
            <person name="Tritt A."/>
            <person name="Yoshinaga Y."/>
            <person name="Zwiers L.-H."/>
            <person name="Turgeon B."/>
            <person name="Goodwin S."/>
            <person name="Spatafora J."/>
            <person name="Crous P."/>
            <person name="Grigoriev I."/>
        </authorList>
    </citation>
    <scope>NUCLEOTIDE SEQUENCE</scope>
    <source>
        <strain evidence="4">CBS 122681</strain>
    </source>
</reference>
<evidence type="ECO:0000256" key="2">
    <source>
        <dbReference type="SAM" id="SignalP"/>
    </source>
</evidence>
<feature type="compositionally biased region" description="Polar residues" evidence="1">
    <location>
        <begin position="346"/>
        <end position="359"/>
    </location>
</feature>
<dbReference type="Pfam" id="PF21953">
    <property type="entry name" value="NadN_nucleosid_C"/>
    <property type="match status" value="1"/>
</dbReference>